<dbReference type="EMBL" id="BAABHK010000003">
    <property type="protein sequence ID" value="GAA4625108.1"/>
    <property type="molecule type" value="Genomic_DNA"/>
</dbReference>
<name>A0ABP8U855_9ACTN</name>
<organism evidence="1 2">
    <name type="scientific">Actinoallomurus vinaceus</name>
    <dbReference type="NCBI Taxonomy" id="1080074"/>
    <lineage>
        <taxon>Bacteria</taxon>
        <taxon>Bacillati</taxon>
        <taxon>Actinomycetota</taxon>
        <taxon>Actinomycetes</taxon>
        <taxon>Streptosporangiales</taxon>
        <taxon>Thermomonosporaceae</taxon>
        <taxon>Actinoallomurus</taxon>
    </lineage>
</organism>
<evidence type="ECO:0000313" key="1">
    <source>
        <dbReference type="EMBL" id="GAA4625108.1"/>
    </source>
</evidence>
<sequence length="61" mass="5871">MKAVALAQVPGTAETLSTLAAHVAAGALSVPVTAVHDLEQAAQAFAAFGAGALGKIAITVT</sequence>
<evidence type="ECO:0000313" key="2">
    <source>
        <dbReference type="Proteomes" id="UP001501442"/>
    </source>
</evidence>
<protein>
    <recommendedName>
        <fullName evidence="3">Zinc-binding dehydrogenase</fullName>
    </recommendedName>
</protein>
<proteinExistence type="predicted"/>
<reference evidence="2" key="1">
    <citation type="journal article" date="2019" name="Int. J. Syst. Evol. Microbiol.">
        <title>The Global Catalogue of Microorganisms (GCM) 10K type strain sequencing project: providing services to taxonomists for standard genome sequencing and annotation.</title>
        <authorList>
            <consortium name="The Broad Institute Genomics Platform"/>
            <consortium name="The Broad Institute Genome Sequencing Center for Infectious Disease"/>
            <person name="Wu L."/>
            <person name="Ma J."/>
        </authorList>
    </citation>
    <scope>NUCLEOTIDE SEQUENCE [LARGE SCALE GENOMIC DNA]</scope>
    <source>
        <strain evidence="2">JCM 17939</strain>
    </source>
</reference>
<accession>A0ABP8U855</accession>
<dbReference type="Proteomes" id="UP001501442">
    <property type="component" value="Unassembled WGS sequence"/>
</dbReference>
<comment type="caution">
    <text evidence="1">The sequence shown here is derived from an EMBL/GenBank/DDBJ whole genome shotgun (WGS) entry which is preliminary data.</text>
</comment>
<gene>
    <name evidence="1" type="ORF">GCM10023196_027990</name>
</gene>
<evidence type="ECO:0008006" key="3">
    <source>
        <dbReference type="Google" id="ProtNLM"/>
    </source>
</evidence>
<keyword evidence="2" id="KW-1185">Reference proteome</keyword>